<dbReference type="AlphaFoldDB" id="A0A225DKL4"/>
<keyword evidence="2" id="KW-1185">Reference proteome</keyword>
<dbReference type="Proteomes" id="UP000214646">
    <property type="component" value="Unassembled WGS sequence"/>
</dbReference>
<sequence length="68" mass="7603">MQAENDANARLIAAAPELLEALEQSQREIEQLLQKKYGDGICFEDCQTWVNNRGVIAKARDENAELAV</sequence>
<proteinExistence type="predicted"/>
<protein>
    <submittedName>
        <fullName evidence="1">Uncharacterized protein</fullName>
    </submittedName>
</protein>
<dbReference type="EMBL" id="NIDE01000005">
    <property type="protein sequence ID" value="OWK42020.1"/>
    <property type="molecule type" value="Genomic_DNA"/>
</dbReference>
<evidence type="ECO:0000313" key="1">
    <source>
        <dbReference type="EMBL" id="OWK42020.1"/>
    </source>
</evidence>
<gene>
    <name evidence="1" type="ORF">FRUB_04098</name>
</gene>
<reference evidence="2" key="1">
    <citation type="submission" date="2017-06" db="EMBL/GenBank/DDBJ databases">
        <title>Genome analysis of Fimbriiglobus ruber SP5, the first member of the order Planctomycetales with confirmed chitinolytic capability.</title>
        <authorList>
            <person name="Ravin N.V."/>
            <person name="Rakitin A.L."/>
            <person name="Ivanova A.A."/>
            <person name="Beletsky A.V."/>
            <person name="Kulichevskaya I.S."/>
            <person name="Mardanov A.V."/>
            <person name="Dedysh S.N."/>
        </authorList>
    </citation>
    <scope>NUCLEOTIDE SEQUENCE [LARGE SCALE GENOMIC DNA]</scope>
    <source>
        <strain evidence="2">SP5</strain>
    </source>
</reference>
<name>A0A225DKL4_9BACT</name>
<comment type="caution">
    <text evidence="1">The sequence shown here is derived from an EMBL/GenBank/DDBJ whole genome shotgun (WGS) entry which is preliminary data.</text>
</comment>
<organism evidence="1 2">
    <name type="scientific">Fimbriiglobus ruber</name>
    <dbReference type="NCBI Taxonomy" id="1908690"/>
    <lineage>
        <taxon>Bacteria</taxon>
        <taxon>Pseudomonadati</taxon>
        <taxon>Planctomycetota</taxon>
        <taxon>Planctomycetia</taxon>
        <taxon>Gemmatales</taxon>
        <taxon>Gemmataceae</taxon>
        <taxon>Fimbriiglobus</taxon>
    </lineage>
</organism>
<accession>A0A225DKL4</accession>
<evidence type="ECO:0000313" key="2">
    <source>
        <dbReference type="Proteomes" id="UP000214646"/>
    </source>
</evidence>